<feature type="domain" description="Calcineurin-like phosphoesterase" evidence="5">
    <location>
        <begin position="40"/>
        <end position="278"/>
    </location>
</feature>
<gene>
    <name evidence="7" type="ORF">D9758_001729</name>
</gene>
<keyword evidence="2" id="KW-0732">Signal</keyword>
<comment type="similarity">
    <text evidence="1 3">Belongs to the 5'-nucleotidase family.</text>
</comment>
<dbReference type="PANTHER" id="PTHR11575">
    <property type="entry name" value="5'-NUCLEOTIDASE-RELATED"/>
    <property type="match status" value="1"/>
</dbReference>
<dbReference type="InterPro" id="IPR004843">
    <property type="entry name" value="Calcineurin-like_PHP"/>
</dbReference>
<name>A0A8H5GXG1_9AGAR</name>
<sequence length="707" mass="78061">MHAFFHRISHWSHKRAPKDVTKRSTTNHTHSDTSMSTVTLPILHFNDVYRVQPQKLSKSGETISVTQFAANLESIRNTWAERPDGDRDGPLVLFSGDLFSPSVESSVTRGSHMVPVMNYLKPDVSLTGNHDFDFGFPHLQRLMEDCKFPWILSNIIDNTTSKVPEGLREYVILERVGLRIGVIGLVEKEWIATVSSWPSNFEYRGMAEVTERLSKRLRDPDDEKMRCDLIIALTHCRVPNDVALAKQIFALSPSAQEKKPLASIHGADLVLGGHDHMYFISKGVTSWDNYDIQQPTMGAEDDHGDILVVKSGTDFRDLSEITLELKSTPDGSVRKRVVSGIKGRRHQTQPGSQSSEGLKDILKKLLSSVSSALKAPVCVSTVGLDLRSQFIRVSESAAGNWFADIIRHAYDDSLSVGGGGADGVLICAGTLRGDSEYGPGVITLGDILEILPFDDPLVVLELDGESIWDAIEAGLSTWPAQEGRFPVVSGLRVSWDSRREPGSRILGVWLVNERGSDTPSGDQSPEAVPVERVKTGRTYKIVTRSYMAEGHDGFTALLGHKFLVDDEQGQTMSAIVRKYLLGSHFVNKLASSKNQDQPTQGIRSSTHNAVSREKAHRSRRSGETVAQHWKRAASEALIWAKRSKGHYRGNLSVAATEHMSPVDCFDGKGLRRGSASNKEQVGQEPDKDLLVISPVVDGRFKDEGRSQ</sequence>
<dbReference type="GO" id="GO:0009166">
    <property type="term" value="P:nucleotide catabolic process"/>
    <property type="evidence" value="ECO:0007669"/>
    <property type="project" value="InterPro"/>
</dbReference>
<evidence type="ECO:0000256" key="4">
    <source>
        <dbReference type="SAM" id="MobiDB-lite"/>
    </source>
</evidence>
<dbReference type="OrthoDB" id="10252235at2759"/>
<dbReference type="Pfam" id="PF02872">
    <property type="entry name" value="5_nucleotid_C"/>
    <property type="match status" value="1"/>
</dbReference>
<comment type="caution">
    <text evidence="7">The sequence shown here is derived from an EMBL/GenBank/DDBJ whole genome shotgun (WGS) entry which is preliminary data.</text>
</comment>
<dbReference type="AlphaFoldDB" id="A0A8H5GXG1"/>
<organism evidence="7 8">
    <name type="scientific">Tetrapyrgos nigripes</name>
    <dbReference type="NCBI Taxonomy" id="182062"/>
    <lineage>
        <taxon>Eukaryota</taxon>
        <taxon>Fungi</taxon>
        <taxon>Dikarya</taxon>
        <taxon>Basidiomycota</taxon>
        <taxon>Agaricomycotina</taxon>
        <taxon>Agaricomycetes</taxon>
        <taxon>Agaricomycetidae</taxon>
        <taxon>Agaricales</taxon>
        <taxon>Marasmiineae</taxon>
        <taxon>Marasmiaceae</taxon>
        <taxon>Tetrapyrgos</taxon>
    </lineage>
</organism>
<evidence type="ECO:0000256" key="1">
    <source>
        <dbReference type="ARBA" id="ARBA00006654"/>
    </source>
</evidence>
<keyword evidence="3" id="KW-0378">Hydrolase</keyword>
<dbReference type="SUPFAM" id="SSF55816">
    <property type="entry name" value="5'-nucleotidase (syn. UDP-sugar hydrolase), C-terminal domain"/>
    <property type="match status" value="1"/>
</dbReference>
<accession>A0A8H5GXG1</accession>
<dbReference type="InterPro" id="IPR006179">
    <property type="entry name" value="5_nucleotidase/apyrase"/>
</dbReference>
<dbReference type="EMBL" id="JAACJM010000004">
    <property type="protein sequence ID" value="KAF5372933.1"/>
    <property type="molecule type" value="Genomic_DNA"/>
</dbReference>
<feature type="region of interest" description="Disordered" evidence="4">
    <location>
        <begin position="591"/>
        <end position="627"/>
    </location>
</feature>
<dbReference type="InterPro" id="IPR029052">
    <property type="entry name" value="Metallo-depent_PP-like"/>
</dbReference>
<dbReference type="InterPro" id="IPR008334">
    <property type="entry name" value="5'-Nucleotdase_C"/>
</dbReference>
<feature type="region of interest" description="Disordered" evidence="4">
    <location>
        <begin position="668"/>
        <end position="690"/>
    </location>
</feature>
<keyword evidence="8" id="KW-1185">Reference proteome</keyword>
<evidence type="ECO:0008006" key="9">
    <source>
        <dbReference type="Google" id="ProtNLM"/>
    </source>
</evidence>
<feature type="domain" description="5'-Nucleotidase C-terminal" evidence="6">
    <location>
        <begin position="391"/>
        <end position="557"/>
    </location>
</feature>
<dbReference type="PANTHER" id="PTHR11575:SF48">
    <property type="entry name" value="5'-NUCLEOTIDASE"/>
    <property type="match status" value="1"/>
</dbReference>
<dbReference type="Proteomes" id="UP000559256">
    <property type="component" value="Unassembled WGS sequence"/>
</dbReference>
<evidence type="ECO:0000259" key="6">
    <source>
        <dbReference type="Pfam" id="PF02872"/>
    </source>
</evidence>
<dbReference type="Gene3D" id="3.90.780.10">
    <property type="entry name" value="5'-Nucleotidase, C-terminal domain"/>
    <property type="match status" value="1"/>
</dbReference>
<protein>
    <recommendedName>
        <fullName evidence="9">Metallo-dependent phosphatase</fullName>
    </recommendedName>
</protein>
<dbReference type="Pfam" id="PF00149">
    <property type="entry name" value="Metallophos"/>
    <property type="match status" value="1"/>
</dbReference>
<dbReference type="SUPFAM" id="SSF56300">
    <property type="entry name" value="Metallo-dependent phosphatases"/>
    <property type="match status" value="1"/>
</dbReference>
<keyword evidence="3" id="KW-0547">Nucleotide-binding</keyword>
<evidence type="ECO:0000313" key="8">
    <source>
        <dbReference type="Proteomes" id="UP000559256"/>
    </source>
</evidence>
<dbReference type="GO" id="GO:0000166">
    <property type="term" value="F:nucleotide binding"/>
    <property type="evidence" value="ECO:0007669"/>
    <property type="project" value="UniProtKB-KW"/>
</dbReference>
<evidence type="ECO:0000256" key="3">
    <source>
        <dbReference type="RuleBase" id="RU362119"/>
    </source>
</evidence>
<dbReference type="InterPro" id="IPR036907">
    <property type="entry name" value="5'-Nucleotdase_C_sf"/>
</dbReference>
<proteinExistence type="inferred from homology"/>
<evidence type="ECO:0000259" key="5">
    <source>
        <dbReference type="Pfam" id="PF00149"/>
    </source>
</evidence>
<evidence type="ECO:0000313" key="7">
    <source>
        <dbReference type="EMBL" id="KAF5372933.1"/>
    </source>
</evidence>
<feature type="compositionally biased region" description="Polar residues" evidence="4">
    <location>
        <begin position="591"/>
        <end position="609"/>
    </location>
</feature>
<dbReference type="PRINTS" id="PR01607">
    <property type="entry name" value="APYRASEFAMLY"/>
</dbReference>
<evidence type="ECO:0000256" key="2">
    <source>
        <dbReference type="ARBA" id="ARBA00022729"/>
    </source>
</evidence>
<dbReference type="GO" id="GO:0016787">
    <property type="term" value="F:hydrolase activity"/>
    <property type="evidence" value="ECO:0007669"/>
    <property type="project" value="UniProtKB-KW"/>
</dbReference>
<dbReference type="Gene3D" id="3.60.21.10">
    <property type="match status" value="1"/>
</dbReference>
<reference evidence="7 8" key="1">
    <citation type="journal article" date="2020" name="ISME J.">
        <title>Uncovering the hidden diversity of litter-decomposition mechanisms in mushroom-forming fungi.</title>
        <authorList>
            <person name="Floudas D."/>
            <person name="Bentzer J."/>
            <person name="Ahren D."/>
            <person name="Johansson T."/>
            <person name="Persson P."/>
            <person name="Tunlid A."/>
        </authorList>
    </citation>
    <scope>NUCLEOTIDE SEQUENCE [LARGE SCALE GENOMIC DNA]</scope>
    <source>
        <strain evidence="7 8">CBS 291.85</strain>
    </source>
</reference>